<protein>
    <submittedName>
        <fullName evidence="3">Acyltransferase</fullName>
    </submittedName>
</protein>
<evidence type="ECO:0000259" key="2">
    <source>
        <dbReference type="Pfam" id="PF01757"/>
    </source>
</evidence>
<evidence type="ECO:0000256" key="1">
    <source>
        <dbReference type="SAM" id="Phobius"/>
    </source>
</evidence>
<feature type="transmembrane region" description="Helical" evidence="1">
    <location>
        <begin position="226"/>
        <end position="245"/>
    </location>
</feature>
<reference evidence="3 4" key="1">
    <citation type="submission" date="2019-01" db="EMBL/GenBank/DDBJ databases">
        <authorList>
            <person name="Chen W.-M."/>
        </authorList>
    </citation>
    <scope>NUCLEOTIDE SEQUENCE [LARGE SCALE GENOMIC DNA]</scope>
    <source>
        <strain evidence="3 4">TLA-22</strain>
    </source>
</reference>
<dbReference type="PANTHER" id="PTHR23028:SF53">
    <property type="entry name" value="ACYL_TRANSF_3 DOMAIN-CONTAINING PROTEIN"/>
    <property type="match status" value="1"/>
</dbReference>
<keyword evidence="3" id="KW-0808">Transferase</keyword>
<keyword evidence="1" id="KW-0472">Membrane</keyword>
<proteinExistence type="predicted"/>
<dbReference type="OrthoDB" id="9796461at2"/>
<feature type="transmembrane region" description="Helical" evidence="1">
    <location>
        <begin position="200"/>
        <end position="219"/>
    </location>
</feature>
<dbReference type="GO" id="GO:0016747">
    <property type="term" value="F:acyltransferase activity, transferring groups other than amino-acyl groups"/>
    <property type="evidence" value="ECO:0007669"/>
    <property type="project" value="InterPro"/>
</dbReference>
<keyword evidence="1" id="KW-1133">Transmembrane helix</keyword>
<name>A0A437J5F3_9SPHN</name>
<gene>
    <name evidence="3" type="ORF">ENE74_12295</name>
</gene>
<comment type="caution">
    <text evidence="3">The sequence shown here is derived from an EMBL/GenBank/DDBJ whole genome shotgun (WGS) entry which is preliminary data.</text>
</comment>
<dbReference type="PANTHER" id="PTHR23028">
    <property type="entry name" value="ACETYLTRANSFERASE"/>
    <property type="match status" value="1"/>
</dbReference>
<dbReference type="AlphaFoldDB" id="A0A437J5F3"/>
<feature type="transmembrane region" description="Helical" evidence="1">
    <location>
        <begin position="139"/>
        <end position="157"/>
    </location>
</feature>
<dbReference type="Proteomes" id="UP000282977">
    <property type="component" value="Unassembled WGS sequence"/>
</dbReference>
<feature type="transmembrane region" description="Helical" evidence="1">
    <location>
        <begin position="283"/>
        <end position="302"/>
    </location>
</feature>
<evidence type="ECO:0000313" key="3">
    <source>
        <dbReference type="EMBL" id="RVT40136.1"/>
    </source>
</evidence>
<dbReference type="InterPro" id="IPR002656">
    <property type="entry name" value="Acyl_transf_3_dom"/>
</dbReference>
<accession>A0A437J5F3</accession>
<dbReference type="EMBL" id="RZUL01000004">
    <property type="protein sequence ID" value="RVT40136.1"/>
    <property type="molecule type" value="Genomic_DNA"/>
</dbReference>
<feature type="domain" description="Acyltransferase 3" evidence="2">
    <location>
        <begin position="7"/>
        <end position="333"/>
    </location>
</feature>
<organism evidence="3 4">
    <name type="scientific">Sphingobium algorifonticola</name>
    <dbReference type="NCBI Taxonomy" id="2008318"/>
    <lineage>
        <taxon>Bacteria</taxon>
        <taxon>Pseudomonadati</taxon>
        <taxon>Pseudomonadota</taxon>
        <taxon>Alphaproteobacteria</taxon>
        <taxon>Sphingomonadales</taxon>
        <taxon>Sphingomonadaceae</taxon>
        <taxon>Sphingobium</taxon>
    </lineage>
</organism>
<dbReference type="Pfam" id="PF01757">
    <property type="entry name" value="Acyl_transf_3"/>
    <property type="match status" value="1"/>
</dbReference>
<feature type="transmembrane region" description="Helical" evidence="1">
    <location>
        <begin position="314"/>
        <end position="336"/>
    </location>
</feature>
<feature type="transmembrane region" description="Helical" evidence="1">
    <location>
        <begin position="82"/>
        <end position="102"/>
    </location>
</feature>
<feature type="transmembrane region" description="Helical" evidence="1">
    <location>
        <begin position="44"/>
        <end position="61"/>
    </location>
</feature>
<keyword evidence="1" id="KW-0812">Transmembrane</keyword>
<keyword evidence="4" id="KW-1185">Reference proteome</keyword>
<dbReference type="GO" id="GO:0016020">
    <property type="term" value="C:membrane"/>
    <property type="evidence" value="ECO:0007669"/>
    <property type="project" value="TreeGrafter"/>
</dbReference>
<feature type="transmembrane region" description="Helical" evidence="1">
    <location>
        <begin position="169"/>
        <end position="188"/>
    </location>
</feature>
<dbReference type="InterPro" id="IPR050879">
    <property type="entry name" value="Acyltransferase_3"/>
</dbReference>
<dbReference type="GO" id="GO:0009103">
    <property type="term" value="P:lipopolysaccharide biosynthetic process"/>
    <property type="evidence" value="ECO:0007669"/>
    <property type="project" value="TreeGrafter"/>
</dbReference>
<keyword evidence="3" id="KW-0012">Acyltransferase</keyword>
<dbReference type="RefSeq" id="WP_127691232.1">
    <property type="nucleotide sequence ID" value="NZ_RZUL01000004.1"/>
</dbReference>
<sequence length="361" mass="39217">MTGELRSLTAARGIAAWLVVVYHIRSGTPWLPDWLMAVAHKGYLAVDFFFLLSGFVIYLSAHRAFLRQGHAAIGPFLIRRAARIYPLYGVMLGLTVLFAIALEASGRQADGYPWRELPLHVVMMQNWGFTDALSWNHPAWSISAETAAYLAFPLLVLRTPIARARRPHLLAAIAAVLALLAATLEWAGATTLGTDIPRFGLIRCLAEFAAGAMLCAFWLRGPDREPMALILSAGGVLLCWGLWLSGYASELWAFPAGAACLILALAHASALPHNPLHARAFQWLGEISYATYLSHFMLYIWFKIAFVDDADNVAPAVMAPYLMMTLALSALLHYAVERPGRDWMSGALKGAGGGTKAAGAG</sequence>
<evidence type="ECO:0000313" key="4">
    <source>
        <dbReference type="Proteomes" id="UP000282977"/>
    </source>
</evidence>
<feature type="transmembrane region" description="Helical" evidence="1">
    <location>
        <begin position="7"/>
        <end position="24"/>
    </location>
</feature>
<feature type="transmembrane region" description="Helical" evidence="1">
    <location>
        <begin position="251"/>
        <end position="271"/>
    </location>
</feature>